<evidence type="ECO:0000313" key="1">
    <source>
        <dbReference type="EMBL" id="KAK4134225.1"/>
    </source>
</evidence>
<gene>
    <name evidence="1" type="ORF">BT67DRAFT_311918</name>
</gene>
<dbReference type="EMBL" id="MU853409">
    <property type="protein sequence ID" value="KAK4134225.1"/>
    <property type="molecule type" value="Genomic_DNA"/>
</dbReference>
<keyword evidence="2" id="KW-1185">Reference proteome</keyword>
<dbReference type="InterPro" id="IPR018152">
    <property type="entry name" value="SOD_Cu/Zn_BS"/>
</dbReference>
<organism evidence="1 2">
    <name type="scientific">Trichocladium antarcticum</name>
    <dbReference type="NCBI Taxonomy" id="1450529"/>
    <lineage>
        <taxon>Eukaryota</taxon>
        <taxon>Fungi</taxon>
        <taxon>Dikarya</taxon>
        <taxon>Ascomycota</taxon>
        <taxon>Pezizomycotina</taxon>
        <taxon>Sordariomycetes</taxon>
        <taxon>Sordariomycetidae</taxon>
        <taxon>Sordariales</taxon>
        <taxon>Chaetomiaceae</taxon>
        <taxon>Trichocladium</taxon>
    </lineage>
</organism>
<dbReference type="PROSITE" id="PS00332">
    <property type="entry name" value="SOD_CU_ZN_2"/>
    <property type="match status" value="1"/>
</dbReference>
<reference evidence="1" key="2">
    <citation type="submission" date="2023-05" db="EMBL/GenBank/DDBJ databases">
        <authorList>
            <consortium name="Lawrence Berkeley National Laboratory"/>
            <person name="Steindorff A."/>
            <person name="Hensen N."/>
            <person name="Bonometti L."/>
            <person name="Westerberg I."/>
            <person name="Brannstrom I.O."/>
            <person name="Guillou S."/>
            <person name="Cros-Aarteil S."/>
            <person name="Calhoun S."/>
            <person name="Haridas S."/>
            <person name="Kuo A."/>
            <person name="Mondo S."/>
            <person name="Pangilinan J."/>
            <person name="Riley R."/>
            <person name="Labutti K."/>
            <person name="Andreopoulos B."/>
            <person name="Lipzen A."/>
            <person name="Chen C."/>
            <person name="Yanf M."/>
            <person name="Daum C."/>
            <person name="Ng V."/>
            <person name="Clum A."/>
            <person name="Ohm R."/>
            <person name="Martin F."/>
            <person name="Silar P."/>
            <person name="Natvig D."/>
            <person name="Lalanne C."/>
            <person name="Gautier V."/>
            <person name="Ament-Velasquez S.L."/>
            <person name="Kruys A."/>
            <person name="Hutchinson M.I."/>
            <person name="Powell A.J."/>
            <person name="Barry K."/>
            <person name="Miller A.N."/>
            <person name="Grigoriev I.V."/>
            <person name="Debuchy R."/>
            <person name="Gladieux P."/>
            <person name="Thoren M.H."/>
            <person name="Johannesson H."/>
        </authorList>
    </citation>
    <scope>NUCLEOTIDE SEQUENCE</scope>
    <source>
        <strain evidence="1">CBS 123565</strain>
    </source>
</reference>
<proteinExistence type="predicted"/>
<evidence type="ECO:0000313" key="2">
    <source>
        <dbReference type="Proteomes" id="UP001304895"/>
    </source>
</evidence>
<name>A0AAN6ZCP4_9PEZI</name>
<reference evidence="1" key="1">
    <citation type="journal article" date="2023" name="Mol. Phylogenet. Evol.">
        <title>Genome-scale phylogeny and comparative genomics of the fungal order Sordariales.</title>
        <authorList>
            <person name="Hensen N."/>
            <person name="Bonometti L."/>
            <person name="Westerberg I."/>
            <person name="Brannstrom I.O."/>
            <person name="Guillou S."/>
            <person name="Cros-Aarteil S."/>
            <person name="Calhoun S."/>
            <person name="Haridas S."/>
            <person name="Kuo A."/>
            <person name="Mondo S."/>
            <person name="Pangilinan J."/>
            <person name="Riley R."/>
            <person name="LaButti K."/>
            <person name="Andreopoulos B."/>
            <person name="Lipzen A."/>
            <person name="Chen C."/>
            <person name="Yan M."/>
            <person name="Daum C."/>
            <person name="Ng V."/>
            <person name="Clum A."/>
            <person name="Steindorff A."/>
            <person name="Ohm R.A."/>
            <person name="Martin F."/>
            <person name="Silar P."/>
            <person name="Natvig D.O."/>
            <person name="Lalanne C."/>
            <person name="Gautier V."/>
            <person name="Ament-Velasquez S.L."/>
            <person name="Kruys A."/>
            <person name="Hutchinson M.I."/>
            <person name="Powell A.J."/>
            <person name="Barry K."/>
            <person name="Miller A.N."/>
            <person name="Grigoriev I.V."/>
            <person name="Debuchy R."/>
            <person name="Gladieux P."/>
            <person name="Hiltunen Thoren M."/>
            <person name="Johannesson H."/>
        </authorList>
    </citation>
    <scope>NUCLEOTIDE SEQUENCE</scope>
    <source>
        <strain evidence="1">CBS 123565</strain>
    </source>
</reference>
<sequence length="139" mass="15729">MPSILRLAMQSHRPSVAPKGQDEHRTSYQTAKARGFNSQGWKAQQPRLLSNCQTGHSGSRYGCGVVMRERERRYLLDISRSGLIRVRCAVQGKRVERYDRRRLLLHLPFFKLGPRNSGIRVAHGTRVLHGAGCGIADYC</sequence>
<accession>A0AAN6ZCP4</accession>
<comment type="caution">
    <text evidence="1">The sequence shown here is derived from an EMBL/GenBank/DDBJ whole genome shotgun (WGS) entry which is preliminary data.</text>
</comment>
<dbReference type="Proteomes" id="UP001304895">
    <property type="component" value="Unassembled WGS sequence"/>
</dbReference>
<dbReference type="AlphaFoldDB" id="A0AAN6ZCP4"/>
<protein>
    <submittedName>
        <fullName evidence="1">Uncharacterized protein</fullName>
    </submittedName>
</protein>